<dbReference type="Proteomes" id="UP000239589">
    <property type="component" value="Unassembled WGS sequence"/>
</dbReference>
<protein>
    <submittedName>
        <fullName evidence="4">SAM-dependent methyltransferase</fullName>
    </submittedName>
</protein>
<dbReference type="RefSeq" id="WP_104388773.1">
    <property type="nucleotide sequence ID" value="NZ_PGEM01000126.1"/>
</dbReference>
<comment type="caution">
    <text evidence="4">The sequence shown here is derived from an EMBL/GenBank/DDBJ whole genome shotgun (WGS) entry which is preliminary data.</text>
</comment>
<gene>
    <name evidence="4" type="ORF">CUN59_15990</name>
</gene>
<keyword evidence="2 4" id="KW-0808">Transferase</keyword>
<dbReference type="InterPro" id="IPR051052">
    <property type="entry name" value="Diverse_substrate_MTase"/>
</dbReference>
<dbReference type="InterPro" id="IPR041698">
    <property type="entry name" value="Methyltransf_25"/>
</dbReference>
<reference evidence="4 5" key="1">
    <citation type="submission" date="2018-02" db="EMBL/GenBank/DDBJ databases">
        <title>Discovery of a pederin family compound in a non-symbiotic bloom-forming cyanobacterium.</title>
        <authorList>
            <person name="Kust A."/>
            <person name="Mares J."/>
            <person name="Jokela J."/>
            <person name="Urajova P."/>
            <person name="Hajek J."/>
            <person name="Saurav K."/>
            <person name="Voracova K."/>
            <person name="Fewer D.P."/>
            <person name="Haapaniemi E."/>
            <person name="Permi P."/>
            <person name="Rehakova K."/>
            <person name="Sivonen K."/>
            <person name="Hrouzek P."/>
        </authorList>
    </citation>
    <scope>NUCLEOTIDE SEQUENCE [LARGE SCALE GENOMIC DNA]</scope>
    <source>
        <strain evidence="4 5">CHARLIE-1</strain>
    </source>
</reference>
<dbReference type="AlphaFoldDB" id="A0A2S6CRG7"/>
<dbReference type="InterPro" id="IPR029063">
    <property type="entry name" value="SAM-dependent_MTases_sf"/>
</dbReference>
<evidence type="ECO:0000313" key="4">
    <source>
        <dbReference type="EMBL" id="PPJ62343.1"/>
    </source>
</evidence>
<evidence type="ECO:0000256" key="1">
    <source>
        <dbReference type="ARBA" id="ARBA00022603"/>
    </source>
</evidence>
<dbReference type="Gene3D" id="3.40.50.150">
    <property type="entry name" value="Vaccinia Virus protein VP39"/>
    <property type="match status" value="1"/>
</dbReference>
<evidence type="ECO:0000256" key="2">
    <source>
        <dbReference type="ARBA" id="ARBA00022679"/>
    </source>
</evidence>
<dbReference type="PANTHER" id="PTHR44942">
    <property type="entry name" value="METHYLTRANSF_11 DOMAIN-CONTAINING PROTEIN"/>
    <property type="match status" value="1"/>
</dbReference>
<dbReference type="GO" id="GO:0032259">
    <property type="term" value="P:methylation"/>
    <property type="evidence" value="ECO:0007669"/>
    <property type="project" value="UniProtKB-KW"/>
</dbReference>
<dbReference type="OrthoDB" id="9797252at2"/>
<dbReference type="EMBL" id="PGEM01000126">
    <property type="protein sequence ID" value="PPJ62343.1"/>
    <property type="molecule type" value="Genomic_DNA"/>
</dbReference>
<organism evidence="4 5">
    <name type="scientific">Cuspidothrix issatschenkoi CHARLIE-1</name>
    <dbReference type="NCBI Taxonomy" id="2052836"/>
    <lineage>
        <taxon>Bacteria</taxon>
        <taxon>Bacillati</taxon>
        <taxon>Cyanobacteriota</taxon>
        <taxon>Cyanophyceae</taxon>
        <taxon>Nostocales</taxon>
        <taxon>Aphanizomenonaceae</taxon>
        <taxon>Cuspidothrix</taxon>
    </lineage>
</organism>
<dbReference type="SUPFAM" id="SSF53335">
    <property type="entry name" value="S-adenosyl-L-methionine-dependent methyltransferases"/>
    <property type="match status" value="1"/>
</dbReference>
<evidence type="ECO:0000313" key="5">
    <source>
        <dbReference type="Proteomes" id="UP000239589"/>
    </source>
</evidence>
<accession>A0A2S6CRG7</accession>
<dbReference type="CDD" id="cd02440">
    <property type="entry name" value="AdoMet_MTases"/>
    <property type="match status" value="1"/>
</dbReference>
<keyword evidence="1 4" id="KW-0489">Methyltransferase</keyword>
<name>A0A2S6CRG7_9CYAN</name>
<proteinExistence type="predicted"/>
<dbReference type="GO" id="GO:0008168">
    <property type="term" value="F:methyltransferase activity"/>
    <property type="evidence" value="ECO:0007669"/>
    <property type="project" value="UniProtKB-KW"/>
</dbReference>
<sequence length="273" mass="31484">MKEFALLKNLYSQDLETRKNWYSQVAEVYDKFRPPYPQEIINSAIKIAKLPTNANILELGSGPGNATLHFAKLGFSITCLEPSLASCNLARKNCAIYPQIEIQQTTFEEWELKPEKFHAVLAANSFHWINPEFGNLKISQALRNNGVLILLWNMTPQPEYQVYQSFQKIYQKYASSLDRYENIETQKEIVQVLGQEAIDSGKFKNLVSQHVVCQLNYTPDDFLLLLSTYTPYLKLDTKTRTGLFRELRQKIADDHRENIQITYISACQVMAKC</sequence>
<evidence type="ECO:0000259" key="3">
    <source>
        <dbReference type="Pfam" id="PF13649"/>
    </source>
</evidence>
<feature type="domain" description="Methyltransferase" evidence="3">
    <location>
        <begin position="56"/>
        <end position="132"/>
    </location>
</feature>
<dbReference type="Pfam" id="PF13649">
    <property type="entry name" value="Methyltransf_25"/>
    <property type="match status" value="1"/>
</dbReference>
<keyword evidence="5" id="KW-1185">Reference proteome</keyword>
<dbReference type="PANTHER" id="PTHR44942:SF4">
    <property type="entry name" value="METHYLTRANSFERASE TYPE 11 DOMAIN-CONTAINING PROTEIN"/>
    <property type="match status" value="1"/>
</dbReference>